<sequence length="330" mass="35433">MRTYYLSAFLGLTGSIAIVAPLPVKAATFDFDQLQYISSRPIDSAYRLDLLGTPSENQGYLGFFNANPDAPDAGHADISLNASGNGAPYYTTGRQASPQLPPNGATRTASAIAIAGFPSLSSYVTNNAINLSDLGFGFGQKSDVYDGLRLRNPTTTWNLGEDKLGQDWFASKTSKIEERIYKANPDDVELFLSYGANKIVDLGYSNIYSVLDYGATTQVIDDIDVGYTDPTQATKVAGLDPFADGLANAFLQDVAAEGGGVQVFIEDNQVDDSNVVFDNNGFNIFNLRFIGSLRAVPIAAVPEPSHVLGLLMFGSLIAVSRRKKHKSRVG</sequence>
<name>A0A2R5FUF9_NOSCO</name>
<dbReference type="InterPro" id="IPR013424">
    <property type="entry name" value="Ice-binding_C"/>
</dbReference>
<organism evidence="1 2">
    <name type="scientific">Nostoc commune NIES-4072</name>
    <dbReference type="NCBI Taxonomy" id="2005467"/>
    <lineage>
        <taxon>Bacteria</taxon>
        <taxon>Bacillati</taxon>
        <taxon>Cyanobacteriota</taxon>
        <taxon>Cyanophyceae</taxon>
        <taxon>Nostocales</taxon>
        <taxon>Nostocaceae</taxon>
        <taxon>Nostoc</taxon>
    </lineage>
</organism>
<reference evidence="1 2" key="1">
    <citation type="submission" date="2017-06" db="EMBL/GenBank/DDBJ databases">
        <title>Genome sequencing of cyanobaciteial culture collection at National Institute for Environmental Studies (NIES).</title>
        <authorList>
            <person name="Hirose Y."/>
            <person name="Shimura Y."/>
            <person name="Fujisawa T."/>
            <person name="Nakamura Y."/>
            <person name="Kawachi M."/>
        </authorList>
    </citation>
    <scope>NUCLEOTIDE SEQUENCE [LARGE SCALE GENOMIC DNA]</scope>
    <source>
        <strain evidence="1 2">NIES-4072</strain>
    </source>
</reference>
<proteinExistence type="predicted"/>
<protein>
    <recommendedName>
        <fullName evidence="3">PEP-CTERM protein-sorting domain-containing protein</fullName>
    </recommendedName>
</protein>
<evidence type="ECO:0000313" key="1">
    <source>
        <dbReference type="EMBL" id="GBG19853.1"/>
    </source>
</evidence>
<comment type="caution">
    <text evidence="1">The sequence shown here is derived from an EMBL/GenBank/DDBJ whole genome shotgun (WGS) entry which is preliminary data.</text>
</comment>
<dbReference type="NCBIfam" id="TIGR02595">
    <property type="entry name" value="PEP_CTERM"/>
    <property type="match status" value="1"/>
</dbReference>
<dbReference type="OrthoDB" id="481625at2"/>
<dbReference type="Proteomes" id="UP000245124">
    <property type="component" value="Unassembled WGS sequence"/>
</dbReference>
<gene>
    <name evidence="1" type="ORF">NIES4072_35220</name>
</gene>
<dbReference type="AlphaFoldDB" id="A0A2R5FUF9"/>
<keyword evidence="2" id="KW-1185">Reference proteome</keyword>
<dbReference type="EMBL" id="BDUD01000001">
    <property type="protein sequence ID" value="GBG19853.1"/>
    <property type="molecule type" value="Genomic_DNA"/>
</dbReference>
<evidence type="ECO:0008006" key="3">
    <source>
        <dbReference type="Google" id="ProtNLM"/>
    </source>
</evidence>
<accession>A0A2R5FUF9</accession>
<dbReference type="RefSeq" id="WP_109009600.1">
    <property type="nucleotide sequence ID" value="NZ_BDUD01000001.1"/>
</dbReference>
<evidence type="ECO:0000313" key="2">
    <source>
        <dbReference type="Proteomes" id="UP000245124"/>
    </source>
</evidence>